<name>A0A8J1UWA9_OWEFU</name>
<comment type="caution">
    <text evidence="1">The sequence shown here is derived from an EMBL/GenBank/DDBJ whole genome shotgun (WGS) entry which is preliminary data.</text>
</comment>
<feature type="non-terminal residue" evidence="1">
    <location>
        <position position="134"/>
    </location>
</feature>
<evidence type="ECO:0000313" key="1">
    <source>
        <dbReference type="EMBL" id="CAH1772453.1"/>
    </source>
</evidence>
<proteinExistence type="predicted"/>
<reference evidence="1" key="1">
    <citation type="submission" date="2022-03" db="EMBL/GenBank/DDBJ databases">
        <authorList>
            <person name="Martin C."/>
        </authorList>
    </citation>
    <scope>NUCLEOTIDE SEQUENCE</scope>
</reference>
<dbReference type="EMBL" id="CAIIXF020000001">
    <property type="protein sequence ID" value="CAH1772453.1"/>
    <property type="molecule type" value="Genomic_DNA"/>
</dbReference>
<organism evidence="1 2">
    <name type="scientific">Owenia fusiformis</name>
    <name type="common">Polychaete worm</name>
    <dbReference type="NCBI Taxonomy" id="6347"/>
    <lineage>
        <taxon>Eukaryota</taxon>
        <taxon>Metazoa</taxon>
        <taxon>Spiralia</taxon>
        <taxon>Lophotrochozoa</taxon>
        <taxon>Annelida</taxon>
        <taxon>Polychaeta</taxon>
        <taxon>Sedentaria</taxon>
        <taxon>Canalipalpata</taxon>
        <taxon>Sabellida</taxon>
        <taxon>Oweniida</taxon>
        <taxon>Oweniidae</taxon>
        <taxon>Owenia</taxon>
    </lineage>
</organism>
<dbReference type="AlphaFoldDB" id="A0A8J1UWA9"/>
<dbReference type="PANTHER" id="PTHR13802">
    <property type="entry name" value="MUCIN 4-RELATED"/>
    <property type="match status" value="1"/>
</dbReference>
<protein>
    <submittedName>
        <fullName evidence="1">Uncharacterized protein</fullName>
    </submittedName>
</protein>
<keyword evidence="2" id="KW-1185">Reference proteome</keyword>
<feature type="non-terminal residue" evidence="1">
    <location>
        <position position="1"/>
    </location>
</feature>
<gene>
    <name evidence="1" type="ORF">OFUS_LOCUS217</name>
</gene>
<accession>A0A8J1UWA9</accession>
<dbReference type="PANTHER" id="PTHR13802:SF52">
    <property type="entry name" value="MUCIN-4"/>
    <property type="match status" value="1"/>
</dbReference>
<dbReference type="Proteomes" id="UP000749559">
    <property type="component" value="Unassembled WGS sequence"/>
</dbReference>
<sequence>VTNSISSFTFFIYEDEGMTWQPTGYNFSENLFRYNGYPAKIGYFLCRSDDTLFVVEDENSGEWAATPDSLNAYRVSEKNLQGLNVKGIAGYRLDFNDDSFINPRKRCNDWLNNEGSASDWAEGVNNVCPPSTEL</sequence>
<dbReference type="InterPro" id="IPR051495">
    <property type="entry name" value="Epithelial_Barrier/Signaling"/>
</dbReference>
<evidence type="ECO:0000313" key="2">
    <source>
        <dbReference type="Proteomes" id="UP000749559"/>
    </source>
</evidence>